<dbReference type="InterPro" id="IPR003105">
    <property type="entry name" value="SRA_YDG"/>
</dbReference>
<comment type="pathway">
    <text evidence="2">Protein modification; protein ubiquitination.</text>
</comment>
<dbReference type="InterPro" id="IPR015947">
    <property type="entry name" value="PUA-like_sf"/>
</dbReference>
<evidence type="ECO:0000256" key="5">
    <source>
        <dbReference type="ARBA" id="ARBA00022723"/>
    </source>
</evidence>
<dbReference type="SUPFAM" id="SSF57850">
    <property type="entry name" value="RING/U-box"/>
    <property type="match status" value="1"/>
</dbReference>
<dbReference type="Pfam" id="PF02182">
    <property type="entry name" value="SAD_SRA"/>
    <property type="match status" value="1"/>
</dbReference>
<proteinExistence type="predicted"/>
<dbReference type="InterPro" id="IPR019787">
    <property type="entry name" value="Znf_PHD-finger"/>
</dbReference>
<evidence type="ECO:0000259" key="17">
    <source>
        <dbReference type="PROSITE" id="PS50089"/>
    </source>
</evidence>
<dbReference type="InterPro" id="IPR011011">
    <property type="entry name" value="Znf_FYVE_PHD"/>
</dbReference>
<dbReference type="Pfam" id="PF00240">
    <property type="entry name" value="ubiquitin"/>
    <property type="match status" value="1"/>
</dbReference>
<organism evidence="19 20">
    <name type="scientific">Periplaneta americana</name>
    <name type="common">American cockroach</name>
    <name type="synonym">Blatta americana</name>
    <dbReference type="NCBI Taxonomy" id="6978"/>
    <lineage>
        <taxon>Eukaryota</taxon>
        <taxon>Metazoa</taxon>
        <taxon>Ecdysozoa</taxon>
        <taxon>Arthropoda</taxon>
        <taxon>Hexapoda</taxon>
        <taxon>Insecta</taxon>
        <taxon>Pterygota</taxon>
        <taxon>Neoptera</taxon>
        <taxon>Polyneoptera</taxon>
        <taxon>Dictyoptera</taxon>
        <taxon>Blattodea</taxon>
        <taxon>Blattoidea</taxon>
        <taxon>Blattidae</taxon>
        <taxon>Blattinae</taxon>
        <taxon>Periplaneta</taxon>
    </lineage>
</organism>
<accession>A0ABQ8TXR0</accession>
<evidence type="ECO:0000256" key="12">
    <source>
        <dbReference type="PROSITE-ProRule" id="PRU00175"/>
    </source>
</evidence>
<sequence>MYVRVRTVDGKETAVITISKLTSVEEFRGLVERKLGIKIEKQRLFYRGKQLEDGYRIFDYEVRLNDVIQLMIKPDIECFTSSKSSHVPVTIESLPNKSDVNLQKCGVKCFQVGDLVDVKLLSYGAWFEGTVIDVVKRDEINHTDLKDTVHESKIECSKEYLNFGILQDDNVAYRVVIEQYEEDEPLEVSLKNLRPRARHTCDFDSLKVNDVVMINYNIEKPESLGYWYDVVVTGIKKTKTSKELTGTIHITDDTFLSNCKITSCDIMFKIEPSPVENNANDIEESNFCDREETDENQSDTKCSVCNDNINVKCRLCNCHVCGRKDSPETQVLCDDCNMAYHIGCLNPPLTTVPETDEWYCPDCKTDENEIVKAGEKLKDSKKKAKLPSQNSRSSRDWGKGMACVGRTKECTLVPSNHYGSIPGVEVGTCWLYRVQVSESGVHRPPVGGIHGRECDGAYSLVLSGGYEDDVDDGDEFLYTGSGGRDLSGNKRTADQSCDQTLTRLNKALALNCNVSFSLEGAEAADWKNGKPVRVVRSSKLRKHSKYAPEVGNRYDGLYKVVKYYPEKGKSGFVVWRYLLRRDDESPAPWTPEGKKLIELHGLDKPLVPDGYIEASKDENTGSRKRKSRDVLKCSSEKKLKGIEYKLEKSVKDLIDKDVNVKLWKLCSDYLKKGKQIYLAEVAQTFTCICCQELVHNPITTPCKHNICKNCLQRSFAAEVFTCPCCRYELGENDHMVVNENLAAILNKLFPGYENGR</sequence>
<comment type="subcellular location">
    <subcellularLocation>
        <location evidence="13">Nucleus</location>
    </subcellularLocation>
</comment>
<evidence type="ECO:0000256" key="11">
    <source>
        <dbReference type="ARBA" id="ARBA00023306"/>
    </source>
</evidence>
<dbReference type="InterPro" id="IPR001841">
    <property type="entry name" value="Znf_RING"/>
</dbReference>
<dbReference type="InterPro" id="IPR036987">
    <property type="entry name" value="SRA-YDG_sf"/>
</dbReference>
<keyword evidence="9" id="KW-0238">DNA-binding</keyword>
<evidence type="ECO:0000313" key="20">
    <source>
        <dbReference type="Proteomes" id="UP001148838"/>
    </source>
</evidence>
<keyword evidence="7" id="KW-0833">Ubl conjugation pathway</keyword>
<dbReference type="SMART" id="SM00249">
    <property type="entry name" value="PHD"/>
    <property type="match status" value="1"/>
</dbReference>
<evidence type="ECO:0000259" key="15">
    <source>
        <dbReference type="PROSITE" id="PS50016"/>
    </source>
</evidence>
<evidence type="ECO:0000256" key="14">
    <source>
        <dbReference type="SAM" id="MobiDB-lite"/>
    </source>
</evidence>
<dbReference type="SUPFAM" id="SSF57903">
    <property type="entry name" value="FYVE/PHD zinc finger"/>
    <property type="match status" value="1"/>
</dbReference>
<feature type="domain" description="YDG" evidence="18">
    <location>
        <begin position="419"/>
        <end position="581"/>
    </location>
</feature>
<protein>
    <recommendedName>
        <fullName evidence="3">RING-type E3 ubiquitin transferase</fullName>
        <ecNumber evidence="3">2.3.2.27</ecNumber>
    </recommendedName>
</protein>
<evidence type="ECO:0000313" key="19">
    <source>
        <dbReference type="EMBL" id="KAJ4450060.1"/>
    </source>
</evidence>
<dbReference type="CDD" id="cd15525">
    <property type="entry name" value="PHD_UHRF1_2"/>
    <property type="match status" value="1"/>
</dbReference>
<dbReference type="EMBL" id="JAJSOF020000003">
    <property type="protein sequence ID" value="KAJ4450060.1"/>
    <property type="molecule type" value="Genomic_DNA"/>
</dbReference>
<keyword evidence="10 13" id="KW-0539">Nucleus</keyword>
<dbReference type="SMART" id="SM00184">
    <property type="entry name" value="RING"/>
    <property type="match status" value="2"/>
</dbReference>
<name>A0ABQ8TXR0_PERAM</name>
<evidence type="ECO:0000256" key="8">
    <source>
        <dbReference type="ARBA" id="ARBA00022833"/>
    </source>
</evidence>
<evidence type="ECO:0000259" key="16">
    <source>
        <dbReference type="PROSITE" id="PS50053"/>
    </source>
</evidence>
<dbReference type="PROSITE" id="PS00518">
    <property type="entry name" value="ZF_RING_1"/>
    <property type="match status" value="1"/>
</dbReference>
<evidence type="ECO:0000256" key="7">
    <source>
        <dbReference type="ARBA" id="ARBA00022786"/>
    </source>
</evidence>
<dbReference type="PANTHER" id="PTHR14140">
    <property type="entry name" value="E3 UBIQUITIN-PROTEIN LIGASE UHRF-RELATED"/>
    <property type="match status" value="1"/>
</dbReference>
<evidence type="ECO:0000256" key="10">
    <source>
        <dbReference type="ARBA" id="ARBA00023242"/>
    </source>
</evidence>
<dbReference type="InterPro" id="IPR029071">
    <property type="entry name" value="Ubiquitin-like_domsf"/>
</dbReference>
<dbReference type="SMART" id="SM00466">
    <property type="entry name" value="SRA"/>
    <property type="match status" value="1"/>
</dbReference>
<dbReference type="Proteomes" id="UP001148838">
    <property type="component" value="Unassembled WGS sequence"/>
</dbReference>
<dbReference type="Pfam" id="PF12148">
    <property type="entry name" value="TTD"/>
    <property type="match status" value="1"/>
</dbReference>
<evidence type="ECO:0000256" key="9">
    <source>
        <dbReference type="ARBA" id="ARBA00023125"/>
    </source>
</evidence>
<dbReference type="Gene3D" id="2.30.280.10">
    <property type="entry name" value="SRA-YDG"/>
    <property type="match status" value="1"/>
</dbReference>
<dbReference type="InterPro" id="IPR017907">
    <property type="entry name" value="Znf_RING_CS"/>
</dbReference>
<evidence type="ECO:0000256" key="1">
    <source>
        <dbReference type="ARBA" id="ARBA00000900"/>
    </source>
</evidence>
<dbReference type="InterPro" id="IPR000626">
    <property type="entry name" value="Ubiquitin-like_dom"/>
</dbReference>
<dbReference type="PROSITE" id="PS50089">
    <property type="entry name" value="ZF_RING_2"/>
    <property type="match status" value="1"/>
</dbReference>
<reference evidence="19 20" key="1">
    <citation type="journal article" date="2022" name="Allergy">
        <title>Genome assembly and annotation of Periplaneta americana reveal a comprehensive cockroach allergen profile.</title>
        <authorList>
            <person name="Wang L."/>
            <person name="Xiong Q."/>
            <person name="Saelim N."/>
            <person name="Wang L."/>
            <person name="Nong W."/>
            <person name="Wan A.T."/>
            <person name="Shi M."/>
            <person name="Liu X."/>
            <person name="Cao Q."/>
            <person name="Hui J.H.L."/>
            <person name="Sookrung N."/>
            <person name="Leung T.F."/>
            <person name="Tungtrongchitr A."/>
            <person name="Tsui S.K.W."/>
        </authorList>
    </citation>
    <scope>NUCLEOTIDE SEQUENCE [LARGE SCALE GENOMIC DNA]</scope>
    <source>
        <strain evidence="19">PWHHKU_190912</strain>
    </source>
</reference>
<keyword evidence="4" id="KW-0808">Transferase</keyword>
<dbReference type="EC" id="2.3.2.27" evidence="3"/>
<comment type="caution">
    <text evidence="19">The sequence shown here is derived from an EMBL/GenBank/DDBJ whole genome shotgun (WGS) entry which is preliminary data.</text>
</comment>
<dbReference type="Gene3D" id="2.30.30.1150">
    <property type="match status" value="1"/>
</dbReference>
<keyword evidence="11" id="KW-0131">Cell cycle</keyword>
<feature type="domain" description="PHD-type" evidence="15">
    <location>
        <begin position="299"/>
        <end position="366"/>
    </location>
</feature>
<comment type="catalytic activity">
    <reaction evidence="1">
        <text>S-ubiquitinyl-[E2 ubiquitin-conjugating enzyme]-L-cysteine + [acceptor protein]-L-lysine = [E2 ubiquitin-conjugating enzyme]-L-cysteine + N(6)-ubiquitinyl-[acceptor protein]-L-lysine.</text>
        <dbReference type="EC" id="2.3.2.27"/>
    </reaction>
</comment>
<dbReference type="Gene3D" id="3.10.20.90">
    <property type="entry name" value="Phosphatidylinositol 3-kinase Catalytic Subunit, Chain A, domain 1"/>
    <property type="match status" value="1"/>
</dbReference>
<keyword evidence="5" id="KW-0479">Metal-binding</keyword>
<keyword evidence="8" id="KW-0862">Zinc</keyword>
<evidence type="ECO:0000256" key="13">
    <source>
        <dbReference type="PROSITE-ProRule" id="PRU00358"/>
    </source>
</evidence>
<dbReference type="SUPFAM" id="SSF88697">
    <property type="entry name" value="PUA domain-like"/>
    <property type="match status" value="1"/>
</dbReference>
<dbReference type="PROSITE" id="PS50016">
    <property type="entry name" value="ZF_PHD_2"/>
    <property type="match status" value="1"/>
</dbReference>
<evidence type="ECO:0000256" key="3">
    <source>
        <dbReference type="ARBA" id="ARBA00012483"/>
    </source>
</evidence>
<dbReference type="InterPro" id="IPR001965">
    <property type="entry name" value="Znf_PHD"/>
</dbReference>
<evidence type="ECO:0000256" key="2">
    <source>
        <dbReference type="ARBA" id="ARBA00004906"/>
    </source>
</evidence>
<dbReference type="CDD" id="cd20387">
    <property type="entry name" value="Tudor_UHRF_rpt1"/>
    <property type="match status" value="1"/>
</dbReference>
<evidence type="ECO:0000259" key="18">
    <source>
        <dbReference type="PROSITE" id="PS51015"/>
    </source>
</evidence>
<dbReference type="Pfam" id="PF00628">
    <property type="entry name" value="PHD"/>
    <property type="match status" value="1"/>
</dbReference>
<dbReference type="PROSITE" id="PS51015">
    <property type="entry name" value="YDG"/>
    <property type="match status" value="1"/>
</dbReference>
<feature type="region of interest" description="Disordered" evidence="14">
    <location>
        <begin position="374"/>
        <end position="399"/>
    </location>
</feature>
<dbReference type="SUPFAM" id="SSF54236">
    <property type="entry name" value="Ubiquitin-like"/>
    <property type="match status" value="1"/>
</dbReference>
<dbReference type="Gene3D" id="2.30.30.140">
    <property type="match status" value="1"/>
</dbReference>
<dbReference type="InterPro" id="IPR045134">
    <property type="entry name" value="UHRF1/2-like"/>
</dbReference>
<dbReference type="SMART" id="SM00213">
    <property type="entry name" value="UBQ"/>
    <property type="match status" value="1"/>
</dbReference>
<dbReference type="PROSITE" id="PS50053">
    <property type="entry name" value="UBIQUITIN_2"/>
    <property type="match status" value="1"/>
</dbReference>
<evidence type="ECO:0000256" key="4">
    <source>
        <dbReference type="ARBA" id="ARBA00022679"/>
    </source>
</evidence>
<gene>
    <name evidence="19" type="ORF">ANN_01467</name>
</gene>
<feature type="domain" description="RING-type" evidence="17">
    <location>
        <begin position="687"/>
        <end position="726"/>
    </location>
</feature>
<evidence type="ECO:0000256" key="6">
    <source>
        <dbReference type="ARBA" id="ARBA00022771"/>
    </source>
</evidence>
<keyword evidence="20" id="KW-1185">Reference proteome</keyword>
<keyword evidence="6 12" id="KW-0863">Zinc-finger</keyword>
<feature type="domain" description="Ubiquitin-like" evidence="16">
    <location>
        <begin position="1"/>
        <end position="73"/>
    </location>
</feature>
<dbReference type="InterPro" id="IPR021991">
    <property type="entry name" value="TTD_dom"/>
</dbReference>
<dbReference type="Gene3D" id="3.30.40.10">
    <property type="entry name" value="Zinc/RING finger domain, C3HC4 (zinc finger)"/>
    <property type="match status" value="1"/>
</dbReference>
<dbReference type="PANTHER" id="PTHR14140:SF45">
    <property type="entry name" value="RING-TYPE E3 UBIQUITIN TRANSFERASE"/>
    <property type="match status" value="1"/>
</dbReference>
<dbReference type="InterPro" id="IPR013083">
    <property type="entry name" value="Znf_RING/FYVE/PHD"/>
</dbReference>